<protein>
    <submittedName>
        <fullName evidence="3">Forkhead-associated (FHA) domain</fullName>
    </submittedName>
</protein>
<dbReference type="FunCoup" id="A0A200R233">
    <property type="interactions" value="110"/>
</dbReference>
<dbReference type="InParanoid" id="A0A200R233"/>
<dbReference type="PANTHER" id="PTHR23308">
    <property type="entry name" value="NUCLEAR INHIBITOR OF PROTEIN PHOSPHATASE-1"/>
    <property type="match status" value="1"/>
</dbReference>
<dbReference type="Pfam" id="PF00498">
    <property type="entry name" value="FHA"/>
    <property type="match status" value="1"/>
</dbReference>
<dbReference type="InterPro" id="IPR000253">
    <property type="entry name" value="FHA_dom"/>
</dbReference>
<dbReference type="PROSITE" id="PS50006">
    <property type="entry name" value="FHA_DOMAIN"/>
    <property type="match status" value="1"/>
</dbReference>
<feature type="compositionally biased region" description="Basic residues" evidence="1">
    <location>
        <begin position="243"/>
        <end position="253"/>
    </location>
</feature>
<dbReference type="STRING" id="56857.A0A200R233"/>
<feature type="compositionally biased region" description="Basic and acidic residues" evidence="1">
    <location>
        <begin position="285"/>
        <end position="296"/>
    </location>
</feature>
<feature type="compositionally biased region" description="Polar residues" evidence="1">
    <location>
        <begin position="347"/>
        <end position="394"/>
    </location>
</feature>
<dbReference type="EMBL" id="MVGT01000481">
    <property type="protein sequence ID" value="OVA16751.1"/>
    <property type="molecule type" value="Genomic_DNA"/>
</dbReference>
<evidence type="ECO:0000259" key="2">
    <source>
        <dbReference type="PROSITE" id="PS50006"/>
    </source>
</evidence>
<dbReference type="InterPro" id="IPR008984">
    <property type="entry name" value="SMAD_FHA_dom_sf"/>
</dbReference>
<evidence type="ECO:0000313" key="4">
    <source>
        <dbReference type="Proteomes" id="UP000195402"/>
    </source>
</evidence>
<sequence>MEGSTLKLTVEKGPREGETLDCTTGSVIKIGRVVKGNTFTIKDSGISSKHLVIEFKNGKWVISDLDTSNGTILNDIELQPLTDFDLRDEDVIKIGEFTSLKVRIVEEIKPTKGSKKTSKKESVDVAIAQNFDAEDGDEHQLRRNPRRGAAPRNTRVSKDETSESALVSVSNKVQKTSANLNLGLENCRGTESVASVADNRPRRGRPRKLKDESVAVQKISESSELGPEISREPVNVVPAGEKRTRRGAPKRLRGSKDEQVTTSEVQQISENSNAELVNCTEVSDVAEKTRVSKEDEASQSVSDMQKGLQNLSFDQQECCKEPQNLAPIEKKQTRRRVAERRAKASQDKTSASESVQIPVAPQNNPKQSNLHEGFSKQSNLEQETCRESASTSAAKENLVPENDEKVGNEIDWEKMTLGDWFDYLESNLPKQLHEITDEIISSMRERSKQFTEFMLQQQDGKGKLPMI</sequence>
<feature type="region of interest" description="Disordered" evidence="1">
    <location>
        <begin position="193"/>
        <end position="305"/>
    </location>
</feature>
<feature type="region of interest" description="Disordered" evidence="1">
    <location>
        <begin position="322"/>
        <end position="405"/>
    </location>
</feature>
<dbReference type="Proteomes" id="UP000195402">
    <property type="component" value="Unassembled WGS sequence"/>
</dbReference>
<name>A0A200R233_MACCD</name>
<dbReference type="SMART" id="SM00240">
    <property type="entry name" value="FHA"/>
    <property type="match status" value="1"/>
</dbReference>
<dbReference type="AlphaFoldDB" id="A0A200R233"/>
<feature type="region of interest" description="Disordered" evidence="1">
    <location>
        <begin position="130"/>
        <end position="169"/>
    </location>
</feature>
<reference evidence="3 4" key="1">
    <citation type="journal article" date="2017" name="Mol. Plant">
        <title>The Genome of Medicinal Plant Macleaya cordata Provides New Insights into Benzylisoquinoline Alkaloids Metabolism.</title>
        <authorList>
            <person name="Liu X."/>
            <person name="Liu Y."/>
            <person name="Huang P."/>
            <person name="Ma Y."/>
            <person name="Qing Z."/>
            <person name="Tang Q."/>
            <person name="Cao H."/>
            <person name="Cheng P."/>
            <person name="Zheng Y."/>
            <person name="Yuan Z."/>
            <person name="Zhou Y."/>
            <person name="Liu J."/>
            <person name="Tang Z."/>
            <person name="Zhuo Y."/>
            <person name="Zhang Y."/>
            <person name="Yu L."/>
            <person name="Huang J."/>
            <person name="Yang P."/>
            <person name="Peng Q."/>
            <person name="Zhang J."/>
            <person name="Jiang W."/>
            <person name="Zhang Z."/>
            <person name="Lin K."/>
            <person name="Ro D.K."/>
            <person name="Chen X."/>
            <person name="Xiong X."/>
            <person name="Shang Y."/>
            <person name="Huang S."/>
            <person name="Zeng J."/>
        </authorList>
    </citation>
    <scope>NUCLEOTIDE SEQUENCE [LARGE SCALE GENOMIC DNA]</scope>
    <source>
        <strain evidence="4">cv. BLH2017</strain>
        <tissue evidence="3">Root</tissue>
    </source>
</reference>
<dbReference type="OMA" id="TRKMVGT"/>
<evidence type="ECO:0000256" key="1">
    <source>
        <dbReference type="SAM" id="MobiDB-lite"/>
    </source>
</evidence>
<organism evidence="3 4">
    <name type="scientific">Macleaya cordata</name>
    <name type="common">Five-seeded plume-poppy</name>
    <name type="synonym">Bocconia cordata</name>
    <dbReference type="NCBI Taxonomy" id="56857"/>
    <lineage>
        <taxon>Eukaryota</taxon>
        <taxon>Viridiplantae</taxon>
        <taxon>Streptophyta</taxon>
        <taxon>Embryophyta</taxon>
        <taxon>Tracheophyta</taxon>
        <taxon>Spermatophyta</taxon>
        <taxon>Magnoliopsida</taxon>
        <taxon>Ranunculales</taxon>
        <taxon>Papaveraceae</taxon>
        <taxon>Papaveroideae</taxon>
        <taxon>Macleaya</taxon>
    </lineage>
</organism>
<gene>
    <name evidence="3" type="ORF">BVC80_1543g206</name>
</gene>
<accession>A0A200R233</accession>
<comment type="caution">
    <text evidence="3">The sequence shown here is derived from an EMBL/GenBank/DDBJ whole genome shotgun (WGS) entry which is preliminary data.</text>
</comment>
<proteinExistence type="predicted"/>
<keyword evidence="4" id="KW-1185">Reference proteome</keyword>
<dbReference type="Gene3D" id="2.60.200.20">
    <property type="match status" value="1"/>
</dbReference>
<evidence type="ECO:0000313" key="3">
    <source>
        <dbReference type="EMBL" id="OVA16751.1"/>
    </source>
</evidence>
<dbReference type="SUPFAM" id="SSF49879">
    <property type="entry name" value="SMAD/FHA domain"/>
    <property type="match status" value="1"/>
</dbReference>
<dbReference type="InterPro" id="IPR050923">
    <property type="entry name" value="Cell_Proc_Reg/RNA_Proc"/>
</dbReference>
<feature type="domain" description="FHA" evidence="2">
    <location>
        <begin position="28"/>
        <end position="78"/>
    </location>
</feature>
<feature type="compositionally biased region" description="Polar residues" evidence="1">
    <location>
        <begin position="260"/>
        <end position="275"/>
    </location>
</feature>
<dbReference type="OrthoDB" id="687730at2759"/>